<dbReference type="Pfam" id="PF03721">
    <property type="entry name" value="UDPG_MGDP_dh_N"/>
    <property type="match status" value="1"/>
</dbReference>
<sequence>MSLTASFREKIDQRTAVIGIIGLGYVGLPLALEFIESGLRVIGFDVDASKVTALNEGRSYIQRIEPATIAAAQGKGFRATADVGDMSACDAVLLCVPTPLRENHEPDMSFIEHTVEALAPHARAGQLIVLESTTWPGTTEELVVPMLERSVRVLRNGDASDNGVMVAFSPNAKTPAIPPRRAVRFPRCSAASTREQASARRRCTARSFSASCR</sequence>
<organism evidence="2 3">
    <name type="scientific">Granulicella cerasi</name>
    <dbReference type="NCBI Taxonomy" id="741063"/>
    <lineage>
        <taxon>Bacteria</taxon>
        <taxon>Pseudomonadati</taxon>
        <taxon>Acidobacteriota</taxon>
        <taxon>Terriglobia</taxon>
        <taxon>Terriglobales</taxon>
        <taxon>Acidobacteriaceae</taxon>
        <taxon>Granulicella</taxon>
    </lineage>
</organism>
<dbReference type="PANTHER" id="PTHR43491">
    <property type="entry name" value="UDP-N-ACETYL-D-MANNOSAMINE DEHYDROGENASE"/>
    <property type="match status" value="1"/>
</dbReference>
<dbReference type="InterPro" id="IPR001732">
    <property type="entry name" value="UDP-Glc/GDP-Man_DH_N"/>
</dbReference>
<dbReference type="Gene3D" id="3.40.50.720">
    <property type="entry name" value="NAD(P)-binding Rossmann-like Domain"/>
    <property type="match status" value="1"/>
</dbReference>
<dbReference type="SUPFAM" id="SSF51735">
    <property type="entry name" value="NAD(P)-binding Rossmann-fold domains"/>
    <property type="match status" value="1"/>
</dbReference>
<feature type="domain" description="UDP-glucose/GDP-mannose dehydrogenase N-terminal" evidence="1">
    <location>
        <begin position="18"/>
        <end position="152"/>
    </location>
</feature>
<dbReference type="Proteomes" id="UP001596391">
    <property type="component" value="Unassembled WGS sequence"/>
</dbReference>
<dbReference type="PIRSF" id="PIRSF500136">
    <property type="entry name" value="UDP_ManNAc_DH"/>
    <property type="match status" value="1"/>
</dbReference>
<reference evidence="3" key="1">
    <citation type="journal article" date="2019" name="Int. J. Syst. Evol. Microbiol.">
        <title>The Global Catalogue of Microorganisms (GCM) 10K type strain sequencing project: providing services to taxonomists for standard genome sequencing and annotation.</title>
        <authorList>
            <consortium name="The Broad Institute Genomics Platform"/>
            <consortium name="The Broad Institute Genome Sequencing Center for Infectious Disease"/>
            <person name="Wu L."/>
            <person name="Ma J."/>
        </authorList>
    </citation>
    <scope>NUCLEOTIDE SEQUENCE [LARGE SCALE GENOMIC DNA]</scope>
    <source>
        <strain evidence="3">CGMCC 1.16026</strain>
    </source>
</reference>
<proteinExistence type="predicted"/>
<dbReference type="RefSeq" id="WP_390235104.1">
    <property type="nucleotide sequence ID" value="NZ_JBHSWI010000001.1"/>
</dbReference>
<evidence type="ECO:0000259" key="1">
    <source>
        <dbReference type="Pfam" id="PF03721"/>
    </source>
</evidence>
<accession>A0ABW1Z9E4</accession>
<dbReference type="PIRSF" id="PIRSF000124">
    <property type="entry name" value="UDPglc_GDPman_dh"/>
    <property type="match status" value="1"/>
</dbReference>
<dbReference type="InterPro" id="IPR017476">
    <property type="entry name" value="UDP-Glc/GDP-Man"/>
</dbReference>
<protein>
    <submittedName>
        <fullName evidence="2">NAD(P)-binding domain-containing protein</fullName>
    </submittedName>
</protein>
<dbReference type="PANTHER" id="PTHR43491:SF1">
    <property type="entry name" value="UDP-N-ACETYL-D-MANNOSAMINE DEHYDROGENASE"/>
    <property type="match status" value="1"/>
</dbReference>
<keyword evidence="3" id="KW-1185">Reference proteome</keyword>
<evidence type="ECO:0000313" key="3">
    <source>
        <dbReference type="Proteomes" id="UP001596391"/>
    </source>
</evidence>
<comment type="caution">
    <text evidence="2">The sequence shown here is derived from an EMBL/GenBank/DDBJ whole genome shotgun (WGS) entry which is preliminary data.</text>
</comment>
<evidence type="ECO:0000313" key="2">
    <source>
        <dbReference type="EMBL" id="MFC6646079.1"/>
    </source>
</evidence>
<dbReference type="InterPro" id="IPR028359">
    <property type="entry name" value="UDP_ManNAc/GlcNAc_DH"/>
</dbReference>
<dbReference type="InterPro" id="IPR036291">
    <property type="entry name" value="NAD(P)-bd_dom_sf"/>
</dbReference>
<dbReference type="EMBL" id="JBHSWI010000001">
    <property type="protein sequence ID" value="MFC6646079.1"/>
    <property type="molecule type" value="Genomic_DNA"/>
</dbReference>
<name>A0ABW1Z9E4_9BACT</name>
<gene>
    <name evidence="2" type="ORF">ACFQBQ_10905</name>
</gene>